<evidence type="ECO:0000256" key="2">
    <source>
        <dbReference type="ARBA" id="ARBA00022692"/>
    </source>
</evidence>
<feature type="transmembrane region" description="Helical" evidence="5">
    <location>
        <begin position="391"/>
        <end position="410"/>
    </location>
</feature>
<feature type="transmembrane region" description="Helical" evidence="5">
    <location>
        <begin position="368"/>
        <end position="385"/>
    </location>
</feature>
<dbReference type="InterPro" id="IPR006685">
    <property type="entry name" value="MscS_channel_2nd"/>
</dbReference>
<evidence type="ECO:0000256" key="1">
    <source>
        <dbReference type="ARBA" id="ARBA00004370"/>
    </source>
</evidence>
<feature type="transmembrane region" description="Helical" evidence="5">
    <location>
        <begin position="269"/>
        <end position="287"/>
    </location>
</feature>
<dbReference type="InterPro" id="IPR030192">
    <property type="entry name" value="YbdG"/>
</dbReference>
<keyword evidence="2 5" id="KW-0812">Transmembrane</keyword>
<dbReference type="GO" id="GO:0008381">
    <property type="term" value="F:mechanosensitive monoatomic ion channel activity"/>
    <property type="evidence" value="ECO:0007669"/>
    <property type="project" value="InterPro"/>
</dbReference>
<feature type="transmembrane region" description="Helical" evidence="5">
    <location>
        <begin position="489"/>
        <end position="508"/>
    </location>
</feature>
<feature type="domain" description="Mechanosensitive ion channel MscS" evidence="6">
    <location>
        <begin position="610"/>
        <end position="678"/>
    </location>
</feature>
<proteinExistence type="predicted"/>
<dbReference type="InterPro" id="IPR023408">
    <property type="entry name" value="MscS_beta-dom_sf"/>
</dbReference>
<evidence type="ECO:0000259" key="6">
    <source>
        <dbReference type="Pfam" id="PF00924"/>
    </source>
</evidence>
<evidence type="ECO:0000313" key="7">
    <source>
        <dbReference type="EMBL" id="SMF14570.1"/>
    </source>
</evidence>
<feature type="transmembrane region" description="Helical" evidence="5">
    <location>
        <begin position="568"/>
        <end position="585"/>
    </location>
</feature>
<dbReference type="OrthoDB" id="9775207at2"/>
<accession>A0A1X7DFZ4</accession>
<feature type="transmembrane region" description="Helical" evidence="5">
    <location>
        <begin position="591"/>
        <end position="608"/>
    </location>
</feature>
<dbReference type="InterPro" id="IPR010920">
    <property type="entry name" value="LSM_dom_sf"/>
</dbReference>
<feature type="transmembrane region" description="Helical" evidence="5">
    <location>
        <begin position="335"/>
        <end position="356"/>
    </location>
</feature>
<dbReference type="GO" id="GO:0005886">
    <property type="term" value="C:plasma membrane"/>
    <property type="evidence" value="ECO:0007669"/>
    <property type="project" value="TreeGrafter"/>
</dbReference>
<comment type="subcellular location">
    <subcellularLocation>
        <location evidence="1">Membrane</location>
    </subcellularLocation>
</comment>
<dbReference type="Gene3D" id="2.30.30.60">
    <property type="match status" value="1"/>
</dbReference>
<dbReference type="EMBL" id="FWZU01000003">
    <property type="protein sequence ID" value="SMF14570.1"/>
    <property type="molecule type" value="Genomic_DNA"/>
</dbReference>
<keyword evidence="8" id="KW-1185">Reference proteome</keyword>
<dbReference type="PANTHER" id="PTHR30414">
    <property type="entry name" value="MINICONDUCTANCE MECHANOSENSITIVE CHANNEL YBDG"/>
    <property type="match status" value="1"/>
</dbReference>
<evidence type="ECO:0000256" key="3">
    <source>
        <dbReference type="ARBA" id="ARBA00022989"/>
    </source>
</evidence>
<dbReference type="GO" id="GO:0071470">
    <property type="term" value="P:cellular response to osmotic stress"/>
    <property type="evidence" value="ECO:0007669"/>
    <property type="project" value="InterPro"/>
</dbReference>
<keyword evidence="4 5" id="KW-0472">Membrane</keyword>
<protein>
    <submittedName>
        <fullName evidence="7">Small-conductance mechanosensitive channel</fullName>
    </submittedName>
</protein>
<evidence type="ECO:0000256" key="4">
    <source>
        <dbReference type="ARBA" id="ARBA00023136"/>
    </source>
</evidence>
<evidence type="ECO:0000313" key="8">
    <source>
        <dbReference type="Proteomes" id="UP000192906"/>
    </source>
</evidence>
<sequence length="842" mass="95277">MCIRLNLFVIILVSVLSMFSVPDVMGGSLSSSLSGRRAAATKSPNVKINYRDSVLAEEIEDKRLQVEMFEKTFKMDFKHLVHDLADYRKSPQMLERSYRQLLVLMNISIANPYEERMIYNQLFQFESDLDGLVRHYEKQALTITSDISLLSHSESELMLLSAKGASQELIITAYKFGDKLNALIELRKINLRLVQERLDSLLMLQTEVSGTLSELEKDVPELLMAYLLHLRVSLFSGPVMERLTFAPSYWIMGQPAQSFAKMPEDFEDVYYSTLIPLALWLLVYVGGRRAREQMVTSYFSTHPTAKRVLMQIWMLAPLSVGLLIGAQFIDFPSRLLPLQLGLIFAFWVAMKAAWCLRTIRMGTMPATPLYPLFWVFVLGTLGQFLHVPLVMMAVIWPVVLLGVAVTLWKFSKRPYPPLERNLGKVSLYLSVMVCLICLEGHVYFAILFSMWWFLFAVCLQLGMAVAILLKEKSEDFFCKENERSKGLLLSLSIPVVWIILLLALLIWTVSQFGEISLLYKIAGNPHTLSAAVVLLVMILTLRFLTAFEIAHSTYAGVGGRPLKGFLQVSRFVVFCLGVGLTVCFAMDRSPWALLGGVGAVAAALFLLFKDTILALVAGVRIVLDDLVRLGDWIEIDDMGVDGNVIDVSLHCIKIQNFDRTIVTIPTITLTKRSFKNWRGMSESGGRRIKRSIPLDLSSIFFLDEQWRESLGEIRLLKDWFTKKEARRDAFKAEAASIGTGILDSESITNLAAFRGYIEAWLSAHEDVHKGLTFIVRHLDPGAQTGLPLEIYIFANDTDWVRYEAIQADLFDHLLAAVPVFGLRVYQRNALHDGRLAKENFMR</sequence>
<evidence type="ECO:0000256" key="5">
    <source>
        <dbReference type="SAM" id="Phobius"/>
    </source>
</evidence>
<keyword evidence="3 5" id="KW-1133">Transmembrane helix</keyword>
<dbReference type="PANTHER" id="PTHR30414:SF0">
    <property type="entry name" value="MINICONDUCTANCE MECHANOSENSITIVE CHANNEL YBDG"/>
    <property type="match status" value="1"/>
</dbReference>
<reference evidence="8" key="1">
    <citation type="submission" date="2017-04" db="EMBL/GenBank/DDBJ databases">
        <authorList>
            <person name="Varghese N."/>
            <person name="Submissions S."/>
        </authorList>
    </citation>
    <scope>NUCLEOTIDE SEQUENCE [LARGE SCALE GENOMIC DNA]</scope>
    <source>
        <strain evidence="8">K3S</strain>
    </source>
</reference>
<feature type="transmembrane region" description="Helical" evidence="5">
    <location>
        <begin position="528"/>
        <end position="547"/>
    </location>
</feature>
<dbReference type="RefSeq" id="WP_085101481.1">
    <property type="nucleotide sequence ID" value="NZ_FWZU01000003.1"/>
</dbReference>
<organism evidence="7 8">
    <name type="scientific">Desulfovibrio gilichinskyi</name>
    <dbReference type="NCBI Taxonomy" id="1519643"/>
    <lineage>
        <taxon>Bacteria</taxon>
        <taxon>Pseudomonadati</taxon>
        <taxon>Thermodesulfobacteriota</taxon>
        <taxon>Desulfovibrionia</taxon>
        <taxon>Desulfovibrionales</taxon>
        <taxon>Desulfovibrionaceae</taxon>
        <taxon>Desulfovibrio</taxon>
    </lineage>
</organism>
<dbReference type="Proteomes" id="UP000192906">
    <property type="component" value="Unassembled WGS sequence"/>
</dbReference>
<feature type="transmembrane region" description="Helical" evidence="5">
    <location>
        <begin position="422"/>
        <end position="444"/>
    </location>
</feature>
<dbReference type="SUPFAM" id="SSF50182">
    <property type="entry name" value="Sm-like ribonucleoproteins"/>
    <property type="match status" value="1"/>
</dbReference>
<name>A0A1X7DFZ4_9BACT</name>
<feature type="transmembrane region" description="Helical" evidence="5">
    <location>
        <begin position="450"/>
        <end position="469"/>
    </location>
</feature>
<feature type="transmembrane region" description="Helical" evidence="5">
    <location>
        <begin position="308"/>
        <end position="329"/>
    </location>
</feature>
<gene>
    <name evidence="7" type="ORF">SAMN06295933_1832</name>
</gene>
<dbReference type="Pfam" id="PF00924">
    <property type="entry name" value="MS_channel_2nd"/>
    <property type="match status" value="1"/>
</dbReference>
<dbReference type="AlphaFoldDB" id="A0A1X7DFZ4"/>